<protein>
    <submittedName>
        <fullName evidence="1">Uncharacterized protein</fullName>
    </submittedName>
</protein>
<comment type="caution">
    <text evidence="1">The sequence shown here is derived from an EMBL/GenBank/DDBJ whole genome shotgun (WGS) entry which is preliminary data.</text>
</comment>
<dbReference type="EMBL" id="JALJZS010000001">
    <property type="protein sequence ID" value="MCP1998632.1"/>
    <property type="molecule type" value="Genomic_DNA"/>
</dbReference>
<accession>A0ACC6AFL5</accession>
<organism evidence="1 2">
    <name type="scientific">Nitrobacter winogradskyi</name>
    <name type="common">Nitrobacter agilis</name>
    <dbReference type="NCBI Taxonomy" id="913"/>
    <lineage>
        <taxon>Bacteria</taxon>
        <taxon>Pseudomonadati</taxon>
        <taxon>Pseudomonadota</taxon>
        <taxon>Alphaproteobacteria</taxon>
        <taxon>Hyphomicrobiales</taxon>
        <taxon>Nitrobacteraceae</taxon>
        <taxon>Nitrobacter</taxon>
    </lineage>
</organism>
<name>A0ACC6AFL5_NITWI</name>
<keyword evidence="2" id="KW-1185">Reference proteome</keyword>
<dbReference type="Proteomes" id="UP001205486">
    <property type="component" value="Unassembled WGS sequence"/>
</dbReference>
<reference evidence="1" key="1">
    <citation type="submission" date="2022-03" db="EMBL/GenBank/DDBJ databases">
        <title>Interactions between chemoautotrophic and heterotrophic bacteria.</title>
        <authorList>
            <person name="Santoro A."/>
        </authorList>
    </citation>
    <scope>NUCLEOTIDE SEQUENCE</scope>
    <source>
        <strain evidence="1">Nb-106</strain>
    </source>
</reference>
<proteinExistence type="predicted"/>
<sequence>MIDIFEYWKDVDPRTLVHPEDRPFFDSNKHRLCLSCLPVPYYGPLKTAKIVLLYLNPGLTQRDIVAASDPTEQDFFWRQRQGYEYLRDQEGRKEKSWWFLRTKYFGLETEFIRKNLAVVQLCAYHSQSFKDWSLLTKLPSCKVAFEWTQNFLIPQAKRGERIVVCLRSPKYWGLEAGRKYEGQLFSPKTTRQGLALLSERAELVPAIKAFFADESRRLPDRLDRTRESK</sequence>
<gene>
    <name evidence="1" type="ORF">J2S34_001054</name>
</gene>
<evidence type="ECO:0000313" key="2">
    <source>
        <dbReference type="Proteomes" id="UP001205486"/>
    </source>
</evidence>
<evidence type="ECO:0000313" key="1">
    <source>
        <dbReference type="EMBL" id="MCP1998632.1"/>
    </source>
</evidence>